<evidence type="ECO:0000256" key="1">
    <source>
        <dbReference type="ARBA" id="ARBA00022670"/>
    </source>
</evidence>
<sequence>MDRALTDLVFPRPLYEEIVSHARSVYPEECCGLVASPPGGGPTRVVPMENTFHSPVRYEMNPKEQFQVQKDLRREGLEIWGIYHSHPATPPYPSETDVRLAFYPDLVYLLTSLATEPPPLRGYRIRNGVIDEIPLKVSAGDP</sequence>
<evidence type="ECO:0000256" key="5">
    <source>
        <dbReference type="ARBA" id="ARBA00023049"/>
    </source>
</evidence>
<reference evidence="7" key="1">
    <citation type="journal article" date="2020" name="mSystems">
        <title>Genome- and Community-Level Interaction Insights into Carbon Utilization and Element Cycling Functions of Hydrothermarchaeota in Hydrothermal Sediment.</title>
        <authorList>
            <person name="Zhou Z."/>
            <person name="Liu Y."/>
            <person name="Xu W."/>
            <person name="Pan J."/>
            <person name="Luo Z.H."/>
            <person name="Li M."/>
        </authorList>
    </citation>
    <scope>NUCLEOTIDE SEQUENCE [LARGE SCALE GENOMIC DNA]</scope>
    <source>
        <strain evidence="7">SpSt-902</strain>
    </source>
</reference>
<dbReference type="PROSITE" id="PS50249">
    <property type="entry name" value="MPN"/>
    <property type="match status" value="1"/>
</dbReference>
<dbReference type="Pfam" id="PF14464">
    <property type="entry name" value="Prok-JAB"/>
    <property type="match status" value="1"/>
</dbReference>
<dbReference type="GO" id="GO:0008270">
    <property type="term" value="F:zinc ion binding"/>
    <property type="evidence" value="ECO:0007669"/>
    <property type="project" value="TreeGrafter"/>
</dbReference>
<dbReference type="EMBL" id="DTMM01000188">
    <property type="protein sequence ID" value="HFT94044.1"/>
    <property type="molecule type" value="Genomic_DNA"/>
</dbReference>
<dbReference type="InterPro" id="IPR037518">
    <property type="entry name" value="MPN"/>
</dbReference>
<dbReference type="CDD" id="cd08070">
    <property type="entry name" value="MPN_like"/>
    <property type="match status" value="1"/>
</dbReference>
<evidence type="ECO:0000256" key="4">
    <source>
        <dbReference type="ARBA" id="ARBA00022833"/>
    </source>
</evidence>
<comment type="caution">
    <text evidence="7">The sequence shown here is derived from an EMBL/GenBank/DDBJ whole genome shotgun (WGS) entry which is preliminary data.</text>
</comment>
<proteinExistence type="predicted"/>
<keyword evidence="3" id="KW-0378">Hydrolase</keyword>
<name>A0A7C3LXW9_9BACT</name>
<organism evidence="7">
    <name type="scientific">Leptospirillum ferriphilum</name>
    <dbReference type="NCBI Taxonomy" id="178606"/>
    <lineage>
        <taxon>Bacteria</taxon>
        <taxon>Pseudomonadati</taxon>
        <taxon>Nitrospirota</taxon>
        <taxon>Nitrospiria</taxon>
        <taxon>Nitrospirales</taxon>
        <taxon>Nitrospiraceae</taxon>
        <taxon>Leptospirillum</taxon>
    </lineage>
</organism>
<evidence type="ECO:0000256" key="3">
    <source>
        <dbReference type="ARBA" id="ARBA00022801"/>
    </source>
</evidence>
<accession>A0A7C3LXW9</accession>
<dbReference type="InterPro" id="IPR028090">
    <property type="entry name" value="JAB_dom_prok"/>
</dbReference>
<evidence type="ECO:0000259" key="6">
    <source>
        <dbReference type="PROSITE" id="PS50249"/>
    </source>
</evidence>
<keyword evidence="4" id="KW-0862">Zinc</keyword>
<keyword evidence="1" id="KW-0645">Protease</keyword>
<dbReference type="Gene3D" id="3.40.140.10">
    <property type="entry name" value="Cytidine Deaminase, domain 2"/>
    <property type="match status" value="1"/>
</dbReference>
<gene>
    <name evidence="7" type="ORF">ENX03_08970</name>
</gene>
<dbReference type="SMART" id="SM00232">
    <property type="entry name" value="JAB_MPN"/>
    <property type="match status" value="1"/>
</dbReference>
<dbReference type="AlphaFoldDB" id="A0A7C3LXW9"/>
<dbReference type="PANTHER" id="PTHR34858">
    <property type="entry name" value="CYSO-CYSTEINE PEPTIDASE"/>
    <property type="match status" value="1"/>
</dbReference>
<keyword evidence="2" id="KW-0479">Metal-binding</keyword>
<dbReference type="PANTHER" id="PTHR34858:SF1">
    <property type="entry name" value="CYSO-CYSTEINE PEPTIDASE"/>
    <property type="match status" value="1"/>
</dbReference>
<dbReference type="SUPFAM" id="SSF102712">
    <property type="entry name" value="JAB1/MPN domain"/>
    <property type="match status" value="1"/>
</dbReference>
<dbReference type="GO" id="GO:0006508">
    <property type="term" value="P:proteolysis"/>
    <property type="evidence" value="ECO:0007669"/>
    <property type="project" value="UniProtKB-KW"/>
</dbReference>
<evidence type="ECO:0000313" key="7">
    <source>
        <dbReference type="EMBL" id="HFT94044.1"/>
    </source>
</evidence>
<evidence type="ECO:0000256" key="2">
    <source>
        <dbReference type="ARBA" id="ARBA00022723"/>
    </source>
</evidence>
<dbReference type="InterPro" id="IPR051929">
    <property type="entry name" value="VirAsm_ModProt"/>
</dbReference>
<dbReference type="GO" id="GO:0008235">
    <property type="term" value="F:metalloexopeptidase activity"/>
    <property type="evidence" value="ECO:0007669"/>
    <property type="project" value="TreeGrafter"/>
</dbReference>
<dbReference type="InterPro" id="IPR000555">
    <property type="entry name" value="JAMM/MPN+_dom"/>
</dbReference>
<feature type="domain" description="MPN" evidence="6">
    <location>
        <begin position="8"/>
        <end position="129"/>
    </location>
</feature>
<keyword evidence="5" id="KW-0482">Metalloprotease</keyword>
<protein>
    <submittedName>
        <fullName evidence="7">M67 family peptidase</fullName>
    </submittedName>
</protein>